<keyword evidence="5" id="KW-1185">Reference proteome</keyword>
<evidence type="ECO:0000256" key="2">
    <source>
        <dbReference type="ARBA" id="ARBA00022737"/>
    </source>
</evidence>
<dbReference type="Pfam" id="PF01344">
    <property type="entry name" value="Kelch_1"/>
    <property type="match status" value="4"/>
</dbReference>
<reference evidence="6" key="1">
    <citation type="submission" date="2016-06" db="UniProtKB">
        <authorList>
            <consortium name="WormBaseParasite"/>
        </authorList>
    </citation>
    <scope>IDENTIFICATION</scope>
</reference>
<name>A0A183J693_9BILA</name>
<dbReference type="EMBL" id="UZAM01015573">
    <property type="protein sequence ID" value="VDP39667.1"/>
    <property type="molecule type" value="Genomic_DNA"/>
</dbReference>
<accession>A0A183J693</accession>
<dbReference type="Proteomes" id="UP000270296">
    <property type="component" value="Unassembled WGS sequence"/>
</dbReference>
<dbReference type="Pfam" id="PF07707">
    <property type="entry name" value="BACK"/>
    <property type="match status" value="1"/>
</dbReference>
<feature type="domain" description="BACK" evidence="3">
    <location>
        <begin position="21"/>
        <end position="123"/>
    </location>
</feature>
<sequence length="365" mass="40703">MDDVKSDCEMFLMRFLSPSNCLPIRSFAIQHNCPKLTQSADRFALSNFHDLRRTPDFLTISCHHLTELIADSNLNVASEADVFEAVVAWVQHDTHNRSKMLPLLLSHVRLTQLPLPYLVEFVCRNPLIKGDPYCSELVNQTFVRVLVQSRLLKPSSSSVSIDEEVCRPRKSAAGVLFCVGGRGSNGDPFRSAEVYDCLNNVWFAVSEMNTKRRHVGVVSANGKIFAIGGHNGTEHLNSVEMFDPRLNLWVEKTPMKFKRRGIALGFLEGAIYSVGGLDDTACFLTVERYDVEYDLWTSVASMNMQRGGVGVAALGKFLYAVGGNDGTSSLKSCERYDPYLNRWKQVAEMNFRRAGAGVAVLNGFM</sequence>
<dbReference type="WBParaSite" id="SBAD_0001177701-mRNA-1">
    <property type="protein sequence ID" value="SBAD_0001177701-mRNA-1"/>
    <property type="gene ID" value="SBAD_0001177701"/>
</dbReference>
<dbReference type="PANTHER" id="PTHR24412:SF441">
    <property type="entry name" value="KELCH-LIKE PROTEIN 28"/>
    <property type="match status" value="1"/>
</dbReference>
<dbReference type="PANTHER" id="PTHR24412">
    <property type="entry name" value="KELCH PROTEIN"/>
    <property type="match status" value="1"/>
</dbReference>
<proteinExistence type="predicted"/>
<dbReference type="InterPro" id="IPR015915">
    <property type="entry name" value="Kelch-typ_b-propeller"/>
</dbReference>
<dbReference type="InterPro" id="IPR006652">
    <property type="entry name" value="Kelch_1"/>
</dbReference>
<evidence type="ECO:0000313" key="6">
    <source>
        <dbReference type="WBParaSite" id="SBAD_0001177701-mRNA-1"/>
    </source>
</evidence>
<evidence type="ECO:0000313" key="4">
    <source>
        <dbReference type="EMBL" id="VDP39667.1"/>
    </source>
</evidence>
<dbReference type="SMART" id="SM00875">
    <property type="entry name" value="BACK"/>
    <property type="match status" value="1"/>
</dbReference>
<evidence type="ECO:0000313" key="5">
    <source>
        <dbReference type="Proteomes" id="UP000270296"/>
    </source>
</evidence>
<gene>
    <name evidence="4" type="ORF">SBAD_LOCUS11391</name>
</gene>
<evidence type="ECO:0000256" key="1">
    <source>
        <dbReference type="ARBA" id="ARBA00022441"/>
    </source>
</evidence>
<dbReference type="SUPFAM" id="SSF117281">
    <property type="entry name" value="Kelch motif"/>
    <property type="match status" value="1"/>
</dbReference>
<dbReference type="FunFam" id="1.25.40.420:FF:000001">
    <property type="entry name" value="Kelch-like family member 12"/>
    <property type="match status" value="1"/>
</dbReference>
<dbReference type="Gene3D" id="1.25.40.420">
    <property type="match status" value="1"/>
</dbReference>
<evidence type="ECO:0000259" key="3">
    <source>
        <dbReference type="SMART" id="SM00875"/>
    </source>
</evidence>
<dbReference type="OrthoDB" id="45365at2759"/>
<keyword evidence="2" id="KW-0677">Repeat</keyword>
<protein>
    <submittedName>
        <fullName evidence="6">BACK domain-containing protein</fullName>
    </submittedName>
</protein>
<dbReference type="InterPro" id="IPR011705">
    <property type="entry name" value="BACK"/>
</dbReference>
<reference evidence="4 5" key="2">
    <citation type="submission" date="2018-11" db="EMBL/GenBank/DDBJ databases">
        <authorList>
            <consortium name="Pathogen Informatics"/>
        </authorList>
    </citation>
    <scope>NUCLEOTIDE SEQUENCE [LARGE SCALE GENOMIC DNA]</scope>
</reference>
<keyword evidence="1" id="KW-0880">Kelch repeat</keyword>
<dbReference type="AlphaFoldDB" id="A0A183J693"/>
<organism evidence="6">
    <name type="scientific">Soboliphyme baturini</name>
    <dbReference type="NCBI Taxonomy" id="241478"/>
    <lineage>
        <taxon>Eukaryota</taxon>
        <taxon>Metazoa</taxon>
        <taxon>Ecdysozoa</taxon>
        <taxon>Nematoda</taxon>
        <taxon>Enoplea</taxon>
        <taxon>Dorylaimia</taxon>
        <taxon>Dioctophymatida</taxon>
        <taxon>Dioctophymatoidea</taxon>
        <taxon>Soboliphymatidae</taxon>
        <taxon>Soboliphyme</taxon>
    </lineage>
</organism>
<dbReference type="Gene3D" id="2.120.10.80">
    <property type="entry name" value="Kelch-type beta propeller"/>
    <property type="match status" value="1"/>
</dbReference>
<dbReference type="SMART" id="SM00612">
    <property type="entry name" value="Kelch"/>
    <property type="match status" value="4"/>
</dbReference>